<accession>A0A943EIU6</accession>
<name>A0A943EIU6_9FIRM</name>
<organism evidence="6 7">
    <name type="scientific">Acidaminococcus intestini</name>
    <dbReference type="NCBI Taxonomy" id="187327"/>
    <lineage>
        <taxon>Bacteria</taxon>
        <taxon>Bacillati</taxon>
        <taxon>Bacillota</taxon>
        <taxon>Negativicutes</taxon>
        <taxon>Acidaminococcales</taxon>
        <taxon>Acidaminococcaceae</taxon>
        <taxon>Acidaminococcus</taxon>
    </lineage>
</organism>
<evidence type="ECO:0000259" key="5">
    <source>
        <dbReference type="PROSITE" id="PS51918"/>
    </source>
</evidence>
<proteinExistence type="predicted"/>
<evidence type="ECO:0000313" key="7">
    <source>
        <dbReference type="Proteomes" id="UP000754226"/>
    </source>
</evidence>
<sequence length="199" mass="22216">MAQILYTYKDGVYVNLTNKCNCRCTFCIRFQHDGIGDAPTLWHKVNPTWNQVKKAIDTFDFTGFQELVFCGYGEPTCALALLEQTARYVRRLHPGLNLRLNTNGLGSVENSRDIVPELAGLLDSVSISLNAPDEKVYNRVTRPTLPGAYEAMLAFAKACKKRIPDTRMTVVDVLSPEAIEKSRKVAASCGIKLRIRKSS</sequence>
<dbReference type="Proteomes" id="UP000754226">
    <property type="component" value="Unassembled WGS sequence"/>
</dbReference>
<dbReference type="PROSITE" id="PS51918">
    <property type="entry name" value="RADICAL_SAM"/>
    <property type="match status" value="1"/>
</dbReference>
<keyword evidence="2" id="KW-0479">Metal-binding</keyword>
<evidence type="ECO:0000256" key="4">
    <source>
        <dbReference type="ARBA" id="ARBA00023014"/>
    </source>
</evidence>
<evidence type="ECO:0000256" key="3">
    <source>
        <dbReference type="ARBA" id="ARBA00023004"/>
    </source>
</evidence>
<dbReference type="GO" id="GO:0051536">
    <property type="term" value="F:iron-sulfur cluster binding"/>
    <property type="evidence" value="ECO:0007669"/>
    <property type="project" value="UniProtKB-KW"/>
</dbReference>
<evidence type="ECO:0000313" key="6">
    <source>
        <dbReference type="EMBL" id="MBS5519075.1"/>
    </source>
</evidence>
<keyword evidence="3" id="KW-0408">Iron</keyword>
<dbReference type="InterPro" id="IPR023821">
    <property type="entry name" value="rSAM_TatD-assoc"/>
</dbReference>
<dbReference type="Gene3D" id="3.20.20.70">
    <property type="entry name" value="Aldolase class I"/>
    <property type="match status" value="1"/>
</dbReference>
<feature type="domain" description="Radical SAM core" evidence="5">
    <location>
        <begin position="6"/>
        <end position="199"/>
    </location>
</feature>
<evidence type="ECO:0000256" key="2">
    <source>
        <dbReference type="ARBA" id="ARBA00022723"/>
    </source>
</evidence>
<keyword evidence="1" id="KW-0949">S-adenosyl-L-methionine</keyword>
<comment type="caution">
    <text evidence="6">The sequence shown here is derived from an EMBL/GenBank/DDBJ whole genome shotgun (WGS) entry which is preliminary data.</text>
</comment>
<dbReference type="PANTHER" id="PTHR11228">
    <property type="entry name" value="RADICAL SAM DOMAIN PROTEIN"/>
    <property type="match status" value="1"/>
</dbReference>
<dbReference type="SFLD" id="SFLDS00029">
    <property type="entry name" value="Radical_SAM"/>
    <property type="match status" value="1"/>
</dbReference>
<keyword evidence="4" id="KW-0411">Iron-sulfur</keyword>
<dbReference type="GO" id="GO:0003824">
    <property type="term" value="F:catalytic activity"/>
    <property type="evidence" value="ECO:0007669"/>
    <property type="project" value="InterPro"/>
</dbReference>
<dbReference type="InterPro" id="IPR007197">
    <property type="entry name" value="rSAM"/>
</dbReference>
<dbReference type="GO" id="GO:0046872">
    <property type="term" value="F:metal ion binding"/>
    <property type="evidence" value="ECO:0007669"/>
    <property type="project" value="UniProtKB-KW"/>
</dbReference>
<dbReference type="AlphaFoldDB" id="A0A943EIU6"/>
<dbReference type="InterPro" id="IPR013785">
    <property type="entry name" value="Aldolase_TIM"/>
</dbReference>
<dbReference type="NCBIfam" id="TIGR04038">
    <property type="entry name" value="tatD_link_rSAM"/>
    <property type="match status" value="1"/>
</dbReference>
<dbReference type="Pfam" id="PF04055">
    <property type="entry name" value="Radical_SAM"/>
    <property type="match status" value="1"/>
</dbReference>
<dbReference type="InterPro" id="IPR058240">
    <property type="entry name" value="rSAM_sf"/>
</dbReference>
<dbReference type="PANTHER" id="PTHR11228:SF34">
    <property type="entry name" value="TUNGSTEN-CONTAINING ALDEHYDE FERREDOXIN OXIDOREDUCTASE COFACTOR MODIFYING PROTEIN"/>
    <property type="match status" value="1"/>
</dbReference>
<protein>
    <submittedName>
        <fullName evidence="6">TatD family nuclease-associated radical SAM protein</fullName>
    </submittedName>
</protein>
<reference evidence="6" key="1">
    <citation type="submission" date="2021-02" db="EMBL/GenBank/DDBJ databases">
        <title>Infant gut strain persistence is associated with maternal origin, phylogeny, and functional potential including surface adhesion and iron acquisition.</title>
        <authorList>
            <person name="Lou Y.C."/>
        </authorList>
    </citation>
    <scope>NUCLEOTIDE SEQUENCE</scope>
    <source>
        <strain evidence="6">L3_106_000M1_dasL3_106_000M1_concoct_15</strain>
    </source>
</reference>
<dbReference type="SUPFAM" id="SSF102114">
    <property type="entry name" value="Radical SAM enzymes"/>
    <property type="match status" value="1"/>
</dbReference>
<dbReference type="InterPro" id="IPR050377">
    <property type="entry name" value="Radical_SAM_PqqE_MftC-like"/>
</dbReference>
<evidence type="ECO:0000256" key="1">
    <source>
        <dbReference type="ARBA" id="ARBA00022691"/>
    </source>
</evidence>
<gene>
    <name evidence="6" type="ORF">KHX13_01850</name>
</gene>
<dbReference type="SFLD" id="SFLDG01111">
    <property type="entry name" value="Uncharacterised_Radical_SAM_Su"/>
    <property type="match status" value="1"/>
</dbReference>
<dbReference type="EMBL" id="JAGZCZ010000002">
    <property type="protein sequence ID" value="MBS5519075.1"/>
    <property type="molecule type" value="Genomic_DNA"/>
</dbReference>
<dbReference type="CDD" id="cd01335">
    <property type="entry name" value="Radical_SAM"/>
    <property type="match status" value="1"/>
</dbReference>